<dbReference type="InterPro" id="IPR057746">
    <property type="entry name" value="CpnT-like_N"/>
</dbReference>
<feature type="region of interest" description="Disordered" evidence="1">
    <location>
        <begin position="488"/>
        <end position="707"/>
    </location>
</feature>
<feature type="domain" description="Outer membrane channel protein CpnT-like N-terminal" evidence="2">
    <location>
        <begin position="133"/>
        <end position="231"/>
    </location>
</feature>
<gene>
    <name evidence="3" type="ORF">H7K45_15860</name>
</gene>
<protein>
    <recommendedName>
        <fullName evidence="2">Outer membrane channel protein CpnT-like N-terminal domain-containing protein</fullName>
    </recommendedName>
</protein>
<feature type="compositionally biased region" description="Low complexity" evidence="1">
    <location>
        <begin position="616"/>
        <end position="635"/>
    </location>
</feature>
<evidence type="ECO:0000313" key="4">
    <source>
        <dbReference type="Proteomes" id="UP001141629"/>
    </source>
</evidence>
<organism evidence="3 4">
    <name type="scientific">Mycobacterium yunnanensis</name>
    <dbReference type="NCBI Taxonomy" id="368477"/>
    <lineage>
        <taxon>Bacteria</taxon>
        <taxon>Bacillati</taxon>
        <taxon>Actinomycetota</taxon>
        <taxon>Actinomycetes</taxon>
        <taxon>Mycobacteriales</taxon>
        <taxon>Mycobacteriaceae</taxon>
        <taxon>Mycobacterium</taxon>
    </lineage>
</organism>
<feature type="compositionally biased region" description="Low complexity" evidence="1">
    <location>
        <begin position="505"/>
        <end position="519"/>
    </location>
</feature>
<comment type="caution">
    <text evidence="3">The sequence shown here is derived from an EMBL/GenBank/DDBJ whole genome shotgun (WGS) entry which is preliminary data.</text>
</comment>
<sequence length="850" mass="85280">MTAPISVDPSALAAIGSTVAGDGDATAAAVGVLDAGLSGAGAMFGHDAAGLVFAQGYTAAGKAILDAAASAVNAGRRVGFGIRTSAANYGHANASSTVGGGSAPVPPPPAPAPFTAPGMPPPFGDGIAAPLGWALVESFVGDVWPDGNPGDLRAAAGEWKSFAGKLTGLAGQFETAGPGLGAERIPEAGQMTDALGKISGGLTAIAAEAQKLATSVDGFAGTVEATQNAVRNLLHQLSPAGVLETIGGIFTGHDPLDEIRKIAHEIKTVLDNMKREADASMQLFNQGINTLDSATDSLEKWATKEFTSVFGKDVGGALAFEFTSLVDGSEGAVKFVAETAQGISQLDPTRFLYDPSGAAKTWEGLGEAAAVVTNPALLVQKVVTDPQGSLDTVKGVVDWKDVEAGHPYRALGYDVAQVGSFFIPGVGEADAAADGAGIAGRTASAEERLAAGAAREGVTGAASESVATQAGRVAKDLDGIKVPEGSAAVAAPGEGAPVGRPPVDVPAGPAEAPGGRAPVESPAPHPSSTEPPVTEPVSPSAAEPAPPHSDAPSTASPQVSEPAPVAGDEPPRPPSGGGYEAPPPARESSMPMGSGDHGGGVTSSVGADDKVPVSVGAHSGEMGEGASASGHDLSGSGHGSGDDGGGHGSGGSDHGAGGSGHGSGHDTGHGSDSSGDDHGGHDGGDHSSSGGHDPVHTATGLNDAFRNGLPTEDLAREVAEGATHHIGDSDRVVLGKYDGQDGGYIGEARHHGGIYYDTGRDVWDAIGDGLSPAQSKILGWEVNEQFLRMQMEHQVSRIEYVLPDGFNDVDQVARVRRETFSAMEINFLNENAARFGYVRDGNAWVLKDHK</sequence>
<evidence type="ECO:0000313" key="3">
    <source>
        <dbReference type="EMBL" id="MCV7422026.1"/>
    </source>
</evidence>
<reference evidence="3" key="1">
    <citation type="submission" date="2020-07" db="EMBL/GenBank/DDBJ databases">
        <authorList>
            <person name="Pettersson B.M.F."/>
            <person name="Behra P.R.K."/>
            <person name="Ramesh M."/>
            <person name="Das S."/>
            <person name="Dasgupta S."/>
            <person name="Kirsebom L.A."/>
        </authorList>
    </citation>
    <scope>NUCLEOTIDE SEQUENCE</scope>
    <source>
        <strain evidence="3">DSM 44838</strain>
    </source>
</reference>
<feature type="compositionally biased region" description="Low complexity" evidence="1">
    <location>
        <begin position="488"/>
        <end position="498"/>
    </location>
</feature>
<proteinExistence type="predicted"/>
<reference evidence="3" key="2">
    <citation type="journal article" date="2022" name="BMC Genomics">
        <title>Comparative genome analysis of mycobacteria focusing on tRNA and non-coding RNA.</title>
        <authorList>
            <person name="Behra P.R.K."/>
            <person name="Pettersson B.M.F."/>
            <person name="Ramesh M."/>
            <person name="Das S."/>
            <person name="Dasgupta S."/>
            <person name="Kirsebom L.A."/>
        </authorList>
    </citation>
    <scope>NUCLEOTIDE SEQUENCE</scope>
    <source>
        <strain evidence="3">DSM 44838</strain>
    </source>
</reference>
<dbReference type="Proteomes" id="UP001141629">
    <property type="component" value="Unassembled WGS sequence"/>
</dbReference>
<accession>A0A9X2Z3F1</accession>
<keyword evidence="4" id="KW-1185">Reference proteome</keyword>
<feature type="compositionally biased region" description="Basic and acidic residues" evidence="1">
    <location>
        <begin position="663"/>
        <end position="685"/>
    </location>
</feature>
<dbReference type="Pfam" id="PF25547">
    <property type="entry name" value="WXG100_2"/>
    <property type="match status" value="1"/>
</dbReference>
<feature type="compositionally biased region" description="Gly residues" evidence="1">
    <location>
        <begin position="646"/>
        <end position="662"/>
    </location>
</feature>
<dbReference type="AlphaFoldDB" id="A0A9X2Z3F1"/>
<dbReference type="RefSeq" id="WP_263996764.1">
    <property type="nucleotide sequence ID" value="NZ_JACKVK010000008.1"/>
</dbReference>
<dbReference type="EMBL" id="JACKVK010000008">
    <property type="protein sequence ID" value="MCV7422026.1"/>
    <property type="molecule type" value="Genomic_DNA"/>
</dbReference>
<name>A0A9X2Z3F1_9MYCO</name>
<evidence type="ECO:0000256" key="1">
    <source>
        <dbReference type="SAM" id="MobiDB-lite"/>
    </source>
</evidence>
<evidence type="ECO:0000259" key="2">
    <source>
        <dbReference type="Pfam" id="PF25547"/>
    </source>
</evidence>